<comment type="caution">
    <text evidence="1">The sequence shown here is derived from an EMBL/GenBank/DDBJ whole genome shotgun (WGS) entry which is preliminary data.</text>
</comment>
<dbReference type="AlphaFoldDB" id="A0A837G7V1"/>
<name>A0A837G7V1_9VIBR</name>
<dbReference type="Pfam" id="PF20196">
    <property type="entry name" value="DUF6559"/>
    <property type="match status" value="1"/>
</dbReference>
<protein>
    <submittedName>
        <fullName evidence="1">Uncharacterized protein</fullName>
    </submittedName>
</protein>
<accession>A0A837G7V1</accession>
<dbReference type="InterPro" id="IPR046689">
    <property type="entry name" value="DUF6559"/>
</dbReference>
<dbReference type="EMBL" id="JXXR01000008">
    <property type="protein sequence ID" value="KJY74994.1"/>
    <property type="molecule type" value="Genomic_DNA"/>
</dbReference>
<organism evidence="1">
    <name type="scientific">Vibrio coralliilyticus</name>
    <dbReference type="NCBI Taxonomy" id="190893"/>
    <lineage>
        <taxon>Bacteria</taxon>
        <taxon>Pseudomonadati</taxon>
        <taxon>Pseudomonadota</taxon>
        <taxon>Gammaproteobacteria</taxon>
        <taxon>Vibrionales</taxon>
        <taxon>Vibrionaceae</taxon>
        <taxon>Vibrio</taxon>
    </lineage>
</organism>
<gene>
    <name evidence="1" type="ORF">TW71_08715</name>
</gene>
<dbReference type="RefSeq" id="WP_045985593.1">
    <property type="nucleotide sequence ID" value="NZ_CP063053.1"/>
</dbReference>
<sequence>MLNFLRRRRIKKIIGRLSPQLVKGFGSREYFTLAQIYHLSQSLAPRHKLIATALFCDPNTLEKPTRDSVLTIRARIEEDFFDGEAYTANDVLGLAKQNKWKGGQMDDHMSHHHGMGSRY</sequence>
<evidence type="ECO:0000313" key="1">
    <source>
        <dbReference type="EMBL" id="KJY74994.1"/>
    </source>
</evidence>
<reference evidence="1" key="1">
    <citation type="journal article" date="2015" name="BMC Genomics">
        <title>Genome mining reveals unlocked bioactive potential of marine Gram-negative bacteria.</title>
        <authorList>
            <person name="Machado H."/>
            <person name="Sonnenschein E.C."/>
            <person name="Melchiorsen J."/>
            <person name="Gram L."/>
        </authorList>
    </citation>
    <scope>NUCLEOTIDE SEQUENCE</scope>
    <source>
        <strain evidence="1">S2052</strain>
    </source>
</reference>
<proteinExistence type="predicted"/>